<keyword evidence="2" id="KW-0808">Transferase</keyword>
<accession>A0A1H7FMY7</accession>
<sequence>MSNEKNLKPIREGEEINEVKLKDFLLEKGLITRVDTELKVKQFTNGYSNLTYLLQIEDKEYVLRRPPFAAPKRGHDMGREFKVLQHLNPVYSKSPKVYVFNEGPKIIGAPFYIMEKVDGEILSAKSAFSMQVSPEQFKTISDTWVNAFVEFHNIDYKAAGLSELGRPEGYVERQVHNWGKQYLAAVTDEVPAAQKVMTWMSENQPKKYDYTLIHNDFKYDNVVFTDDSWKKISAVLDWEMCTLGDPLMDLGTSLGYWTTAGDPEFMKQGLPSPTVMKGNPTRTEIVQQYALKSGRNIDNLTFYFAYGLFKIAVIAQQIYYRYNHGHTSDPKFANLNKASALCCNTAWQAIQKNQIDNLY</sequence>
<dbReference type="InterPro" id="IPR011009">
    <property type="entry name" value="Kinase-like_dom_sf"/>
</dbReference>
<dbReference type="InterPro" id="IPR052898">
    <property type="entry name" value="ACAD10-like"/>
</dbReference>
<gene>
    <name evidence="2" type="ORF">SAMN04488008_101179</name>
</gene>
<name>A0A1H7FMY7_9FLAO</name>
<dbReference type="Proteomes" id="UP000198990">
    <property type="component" value="Unassembled WGS sequence"/>
</dbReference>
<dbReference type="InterPro" id="IPR041726">
    <property type="entry name" value="ACAD10_11_N"/>
</dbReference>
<dbReference type="PANTHER" id="PTHR47829">
    <property type="entry name" value="HYDROLASE, PUTATIVE (AFU_ORTHOLOGUE AFUA_1G12880)-RELATED"/>
    <property type="match status" value="1"/>
</dbReference>
<organism evidence="2 3">
    <name type="scientific">Maribacter orientalis</name>
    <dbReference type="NCBI Taxonomy" id="228957"/>
    <lineage>
        <taxon>Bacteria</taxon>
        <taxon>Pseudomonadati</taxon>
        <taxon>Bacteroidota</taxon>
        <taxon>Flavobacteriia</taxon>
        <taxon>Flavobacteriales</taxon>
        <taxon>Flavobacteriaceae</taxon>
        <taxon>Maribacter</taxon>
    </lineage>
</organism>
<keyword evidence="3" id="KW-1185">Reference proteome</keyword>
<dbReference type="STRING" id="228957.SAMN04488008_101179"/>
<dbReference type="Pfam" id="PF01636">
    <property type="entry name" value="APH"/>
    <property type="match status" value="1"/>
</dbReference>
<feature type="domain" description="Aminoglycoside phosphotransferase" evidence="1">
    <location>
        <begin position="40"/>
        <end position="267"/>
    </location>
</feature>
<dbReference type="OrthoDB" id="3806873at2"/>
<dbReference type="Gene3D" id="3.90.1200.10">
    <property type="match status" value="1"/>
</dbReference>
<dbReference type="PANTHER" id="PTHR47829:SF1">
    <property type="entry name" value="HAD FAMILY PHOSPHATASE"/>
    <property type="match status" value="1"/>
</dbReference>
<keyword evidence="2" id="KW-0418">Kinase</keyword>
<dbReference type="Gene3D" id="3.30.200.20">
    <property type="entry name" value="Phosphorylase Kinase, domain 1"/>
    <property type="match status" value="1"/>
</dbReference>
<proteinExistence type="predicted"/>
<dbReference type="EMBL" id="FNZN01000001">
    <property type="protein sequence ID" value="SEK27321.1"/>
    <property type="molecule type" value="Genomic_DNA"/>
</dbReference>
<dbReference type="RefSeq" id="WP_091618810.1">
    <property type="nucleotide sequence ID" value="NZ_FNZN01000001.1"/>
</dbReference>
<evidence type="ECO:0000313" key="2">
    <source>
        <dbReference type="EMBL" id="SEK27321.1"/>
    </source>
</evidence>
<reference evidence="3" key="1">
    <citation type="submission" date="2016-10" db="EMBL/GenBank/DDBJ databases">
        <authorList>
            <person name="Varghese N."/>
            <person name="Submissions S."/>
        </authorList>
    </citation>
    <scope>NUCLEOTIDE SEQUENCE [LARGE SCALE GENOMIC DNA]</scope>
    <source>
        <strain evidence="3">DSM 16471</strain>
    </source>
</reference>
<dbReference type="SUPFAM" id="SSF56112">
    <property type="entry name" value="Protein kinase-like (PK-like)"/>
    <property type="match status" value="1"/>
</dbReference>
<dbReference type="CDD" id="cd05154">
    <property type="entry name" value="ACAD10_11_N-like"/>
    <property type="match status" value="1"/>
</dbReference>
<dbReference type="AlphaFoldDB" id="A0A1H7FMY7"/>
<evidence type="ECO:0000259" key="1">
    <source>
        <dbReference type="Pfam" id="PF01636"/>
    </source>
</evidence>
<dbReference type="GO" id="GO:0016301">
    <property type="term" value="F:kinase activity"/>
    <property type="evidence" value="ECO:0007669"/>
    <property type="project" value="UniProtKB-KW"/>
</dbReference>
<dbReference type="InterPro" id="IPR002575">
    <property type="entry name" value="Aminoglycoside_PTrfase"/>
</dbReference>
<evidence type="ECO:0000313" key="3">
    <source>
        <dbReference type="Proteomes" id="UP000198990"/>
    </source>
</evidence>
<protein>
    <submittedName>
        <fullName evidence="2">Predicted kinase, aminoglycoside phosphotransferase (APT) family</fullName>
    </submittedName>
</protein>